<sequence length="78" mass="8454">MKNILMVLAIALMVSGCAGMLEKQEPVCAGVALVAGQETNVQIYGVRKVASQTQYKAGDPFGWRWVSKTNFISTTCDK</sequence>
<protein>
    <submittedName>
        <fullName evidence="2">Cor protein</fullName>
    </submittedName>
</protein>
<feature type="chain" id="PRO_5047249840" evidence="1">
    <location>
        <begin position="21"/>
        <end position="78"/>
    </location>
</feature>
<keyword evidence="3" id="KW-1185">Reference proteome</keyword>
<comment type="caution">
    <text evidence="2">The sequence shown here is derived from an EMBL/GenBank/DDBJ whole genome shotgun (WGS) entry which is preliminary data.</text>
</comment>
<dbReference type="Proteomes" id="UP000636811">
    <property type="component" value="Unassembled WGS sequence"/>
</dbReference>
<dbReference type="EMBL" id="JADOBI010000001">
    <property type="protein sequence ID" value="MBF7978141.1"/>
    <property type="molecule type" value="Genomic_DNA"/>
</dbReference>
<feature type="signal peptide" evidence="1">
    <location>
        <begin position="1"/>
        <end position="20"/>
    </location>
</feature>
<evidence type="ECO:0000313" key="2">
    <source>
        <dbReference type="EMBL" id="MBF7978141.1"/>
    </source>
</evidence>
<gene>
    <name evidence="2" type="ORF">IV433_01805</name>
</gene>
<proteinExistence type="predicted"/>
<dbReference type="RefSeq" id="WP_112288444.1">
    <property type="nucleotide sequence ID" value="NZ_JADOBI010000001.1"/>
</dbReference>
<accession>A0ABS0DZY1</accession>
<reference evidence="2 3" key="1">
    <citation type="submission" date="2020-11" db="EMBL/GenBank/DDBJ databases">
        <title>Taxonomic investigation of Rahnella strains.</title>
        <authorList>
            <person name="Lee S.D."/>
        </authorList>
    </citation>
    <scope>NUCLEOTIDE SEQUENCE [LARGE SCALE GENOMIC DNA]</scope>
    <source>
        <strain evidence="2 3">SAP-17</strain>
    </source>
</reference>
<name>A0ABS0DZY1_9GAMM</name>
<dbReference type="PROSITE" id="PS51257">
    <property type="entry name" value="PROKAR_LIPOPROTEIN"/>
    <property type="match status" value="1"/>
</dbReference>
<evidence type="ECO:0000313" key="3">
    <source>
        <dbReference type="Proteomes" id="UP000636811"/>
    </source>
</evidence>
<evidence type="ECO:0000256" key="1">
    <source>
        <dbReference type="SAM" id="SignalP"/>
    </source>
</evidence>
<organism evidence="2 3">
    <name type="scientific">Rahnella laticis</name>
    <dbReference type="NCBI Taxonomy" id="2787622"/>
    <lineage>
        <taxon>Bacteria</taxon>
        <taxon>Pseudomonadati</taxon>
        <taxon>Pseudomonadota</taxon>
        <taxon>Gammaproteobacteria</taxon>
        <taxon>Enterobacterales</taxon>
        <taxon>Yersiniaceae</taxon>
        <taxon>Rahnella</taxon>
    </lineage>
</organism>
<keyword evidence="1" id="KW-0732">Signal</keyword>